<dbReference type="Gene3D" id="2.10.240.10">
    <property type="entry name" value="Dihydroorotate dehydrogenase, electron transfer subunit"/>
    <property type="match status" value="1"/>
</dbReference>
<dbReference type="InterPro" id="IPR017938">
    <property type="entry name" value="Riboflavin_synthase-like_b-brl"/>
</dbReference>
<feature type="binding site" evidence="11 13">
    <location>
        <position position="234"/>
    </location>
    <ligand>
        <name>[2Fe-2S] cluster</name>
        <dbReference type="ChEBI" id="CHEBI:190135"/>
    </ligand>
</feature>
<keyword evidence="4 11" id="KW-0001">2Fe-2S</keyword>
<keyword evidence="2 11" id="KW-0813">Transport</keyword>
<keyword evidence="9 11" id="KW-0408">Iron</keyword>
<feature type="transmembrane region" description="Helical" evidence="14">
    <location>
        <begin position="111"/>
        <end position="130"/>
    </location>
</feature>
<comment type="cofactor">
    <cofactor evidence="11 12">
        <name>FAD</name>
        <dbReference type="ChEBI" id="CHEBI:57692"/>
    </cofactor>
    <text evidence="11 12">Binds 1 FAD per subunit.</text>
</comment>
<evidence type="ECO:0000256" key="5">
    <source>
        <dbReference type="ARBA" id="ARBA00022723"/>
    </source>
</evidence>
<dbReference type="Gene3D" id="2.40.30.10">
    <property type="entry name" value="Translation factors"/>
    <property type="match status" value="1"/>
</dbReference>
<keyword evidence="5 11" id="KW-0479">Metal-binding</keyword>
<comment type="cofactor">
    <cofactor evidence="11">
        <name>[2Fe-2S] cluster</name>
        <dbReference type="ChEBI" id="CHEBI:190135"/>
    </cofactor>
    <text evidence="11">Binds 1 [2Fe-2S] cluster per subunit.</text>
</comment>
<evidence type="ECO:0000256" key="9">
    <source>
        <dbReference type="ARBA" id="ARBA00023004"/>
    </source>
</evidence>
<dbReference type="Pfam" id="PF00175">
    <property type="entry name" value="NAD_binding_1"/>
    <property type="match status" value="1"/>
</dbReference>
<evidence type="ECO:0000313" key="16">
    <source>
        <dbReference type="EMBL" id="MBC8431244.1"/>
    </source>
</evidence>
<keyword evidence="10 11" id="KW-0411">Iron-sulfur</keyword>
<keyword evidence="6 11" id="KW-0274">FAD</keyword>
<dbReference type="GO" id="GO:0044205">
    <property type="term" value="P:'de novo' UMP biosynthetic process"/>
    <property type="evidence" value="ECO:0007669"/>
    <property type="project" value="UniProtKB-UniRule"/>
</dbReference>
<keyword evidence="8 11" id="KW-0249">Electron transport</keyword>
<keyword evidence="7 11" id="KW-0665">Pyrimidine biosynthesis</keyword>
<dbReference type="UniPathway" id="UPA00070">
    <property type="reaction ID" value="UER00945"/>
</dbReference>
<dbReference type="InterPro" id="IPR012165">
    <property type="entry name" value="Cyt_c3_hydrogenase_gsu"/>
</dbReference>
<comment type="pathway">
    <text evidence="11">Pyrimidine metabolism; UMP biosynthesis via de novo pathway; orotate from (S)-dihydroorotate (NAD(+) route): step 1/1.</text>
</comment>
<dbReference type="PANTHER" id="PTHR43513:SF3">
    <property type="entry name" value="DIHYDROOROTATE DEHYDROGENASE B (NAD(+)), ELECTRON TRANSFER SUBUNIT-RELATED"/>
    <property type="match status" value="1"/>
</dbReference>
<feature type="domain" description="FAD-binding FR-type" evidence="15">
    <location>
        <begin position="1"/>
        <end position="104"/>
    </location>
</feature>
<evidence type="ECO:0000256" key="6">
    <source>
        <dbReference type="ARBA" id="ARBA00022827"/>
    </source>
</evidence>
<comment type="cofactor">
    <cofactor evidence="13">
        <name>[2Fe-2S] cluster</name>
        <dbReference type="ChEBI" id="CHEBI:190135"/>
    </cofactor>
    <text evidence="13">Binds 1 [2Fe-2S] cluster per subunit.</text>
</comment>
<dbReference type="GO" id="GO:0009055">
    <property type="term" value="F:electron transfer activity"/>
    <property type="evidence" value="ECO:0007669"/>
    <property type="project" value="UniProtKB-UniRule"/>
</dbReference>
<evidence type="ECO:0000256" key="3">
    <source>
        <dbReference type="ARBA" id="ARBA00022630"/>
    </source>
</evidence>
<feature type="binding site" evidence="11 12">
    <location>
        <begin position="52"/>
        <end position="55"/>
    </location>
    <ligand>
        <name>FAD</name>
        <dbReference type="ChEBI" id="CHEBI:57692"/>
    </ligand>
</feature>
<dbReference type="InterPro" id="IPR023455">
    <property type="entry name" value="Dihydroorotate_DHASE_ETsu"/>
</dbReference>
<feature type="binding site" evidence="11 13">
    <location>
        <position position="229"/>
    </location>
    <ligand>
        <name>[2Fe-2S] cluster</name>
        <dbReference type="ChEBI" id="CHEBI:190135"/>
    </ligand>
</feature>
<dbReference type="GO" id="GO:0046872">
    <property type="term" value="F:metal ion binding"/>
    <property type="evidence" value="ECO:0007669"/>
    <property type="project" value="UniProtKB-KW"/>
</dbReference>
<dbReference type="InterPro" id="IPR037117">
    <property type="entry name" value="Dihydroorotate_DH_ele_sf"/>
</dbReference>
<feature type="binding site" evidence="11 12">
    <location>
        <begin position="79"/>
        <end position="80"/>
    </location>
    <ligand>
        <name>FAD</name>
        <dbReference type="ChEBI" id="CHEBI:57692"/>
    </ligand>
</feature>
<feature type="binding site" evidence="11 13">
    <location>
        <position position="237"/>
    </location>
    <ligand>
        <name>[2Fe-2S] cluster</name>
        <dbReference type="ChEBI" id="CHEBI:190135"/>
    </ligand>
</feature>
<comment type="function">
    <text evidence="11">Responsible for channeling the electrons from the oxidation of dihydroorotate from the FMN redox center in the PyrD type B subunit to the ultimate electron acceptor NAD(+).</text>
</comment>
<proteinExistence type="inferred from homology"/>
<dbReference type="InterPro" id="IPR019480">
    <property type="entry name" value="Dihydroorotate_DH_Fe-S-bd"/>
</dbReference>
<organism evidence="16 17">
    <name type="scientific">Candidatus Desulfatibia vada</name>
    <dbReference type="NCBI Taxonomy" id="2841696"/>
    <lineage>
        <taxon>Bacteria</taxon>
        <taxon>Pseudomonadati</taxon>
        <taxon>Thermodesulfobacteriota</taxon>
        <taxon>Desulfobacteria</taxon>
        <taxon>Desulfobacterales</taxon>
        <taxon>Desulfobacterales incertae sedis</taxon>
        <taxon>Candidatus Desulfatibia</taxon>
    </lineage>
</organism>
<comment type="caution">
    <text evidence="16">The sequence shown here is derived from an EMBL/GenBank/DDBJ whole genome shotgun (WGS) entry which is preliminary data.</text>
</comment>
<dbReference type="GO" id="GO:0016491">
    <property type="term" value="F:oxidoreductase activity"/>
    <property type="evidence" value="ECO:0007669"/>
    <property type="project" value="InterPro"/>
</dbReference>
<accession>A0A8J6NWR0</accession>
<evidence type="ECO:0000259" key="15">
    <source>
        <dbReference type="PROSITE" id="PS51384"/>
    </source>
</evidence>
<evidence type="ECO:0000256" key="13">
    <source>
        <dbReference type="PIRSR" id="PIRSR006816-2"/>
    </source>
</evidence>
<sequence length="266" mass="28950">MFQENVQILWNKKIGPSYYCIGLTCHEGYGMAKPGQFIMLRLPAKTAPFLRRPFSIHRIITTDDRATGIELLYKVVGDGTDKLSRCRQGDSADILGPLGNGFSVFDNYQRIAIVAGGIGVAPMLFLAIALQTKGVDLSKCTVFLGGNSTDDLLCMDDFNRLGIRTHITTDDGSTGDQCFVTHPLEMALEKNLADIIYACGPMEMLKCVVGIAEKHNIPCQISIETIMACGMGACLGCAVEKKDDASIYMHACMDGPVFDADSLKFN</sequence>
<evidence type="ECO:0000256" key="8">
    <source>
        <dbReference type="ARBA" id="ARBA00022982"/>
    </source>
</evidence>
<dbReference type="InterPro" id="IPR039261">
    <property type="entry name" value="FNR_nucleotide-bd"/>
</dbReference>
<evidence type="ECO:0000256" key="4">
    <source>
        <dbReference type="ARBA" id="ARBA00022714"/>
    </source>
</evidence>
<evidence type="ECO:0000256" key="7">
    <source>
        <dbReference type="ARBA" id="ARBA00022975"/>
    </source>
</evidence>
<protein>
    <recommendedName>
        <fullName evidence="11">Dihydroorotate dehydrogenase B (NAD(+)), electron transfer subunit</fullName>
    </recommendedName>
    <alternativeName>
        <fullName evidence="11">Dihydroorotate oxidase B, electron transfer subunit</fullName>
    </alternativeName>
</protein>
<dbReference type="GO" id="GO:0051537">
    <property type="term" value="F:2 iron, 2 sulfur cluster binding"/>
    <property type="evidence" value="ECO:0007669"/>
    <property type="project" value="UniProtKB-KW"/>
</dbReference>
<keyword evidence="14" id="KW-1133">Transmembrane helix</keyword>
<dbReference type="Pfam" id="PF10418">
    <property type="entry name" value="DHODB_Fe-S_bind"/>
    <property type="match status" value="1"/>
</dbReference>
<dbReference type="PRINTS" id="PR00406">
    <property type="entry name" value="CYTB5RDTASE"/>
</dbReference>
<comment type="similarity">
    <text evidence="1 11">Belongs to the PyrK family.</text>
</comment>
<evidence type="ECO:0000313" key="17">
    <source>
        <dbReference type="Proteomes" id="UP000605201"/>
    </source>
</evidence>
<dbReference type="PIRSF" id="PIRSF006816">
    <property type="entry name" value="Cyc3_hyd_g"/>
    <property type="match status" value="1"/>
</dbReference>
<dbReference type="InterPro" id="IPR001433">
    <property type="entry name" value="OxRdtase_FAD/NAD-bd"/>
</dbReference>
<dbReference type="CDD" id="cd06218">
    <property type="entry name" value="DHOD_e_trans"/>
    <property type="match status" value="1"/>
</dbReference>
<dbReference type="GO" id="GO:0050660">
    <property type="term" value="F:flavin adenine dinucleotide binding"/>
    <property type="evidence" value="ECO:0007669"/>
    <property type="project" value="InterPro"/>
</dbReference>
<evidence type="ECO:0000256" key="1">
    <source>
        <dbReference type="ARBA" id="ARBA00006422"/>
    </source>
</evidence>
<feature type="binding site" evidence="11 13">
    <location>
        <position position="252"/>
    </location>
    <ligand>
        <name>[2Fe-2S] cluster</name>
        <dbReference type="ChEBI" id="CHEBI:190135"/>
    </ligand>
</feature>
<keyword evidence="14" id="KW-0812">Transmembrane</keyword>
<dbReference type="PANTHER" id="PTHR43513">
    <property type="entry name" value="DIHYDROOROTATE DEHYDROGENASE B (NAD(+)), ELECTRON TRANSFER SUBUNIT"/>
    <property type="match status" value="1"/>
</dbReference>
<dbReference type="HAMAP" id="MF_01211">
    <property type="entry name" value="DHODB_Fe_S_bind"/>
    <property type="match status" value="1"/>
</dbReference>
<gene>
    <name evidence="11" type="primary">pyrK</name>
    <name evidence="16" type="ORF">H8D96_04935</name>
</gene>
<keyword evidence="14" id="KW-0472">Membrane</keyword>
<reference evidence="16 17" key="1">
    <citation type="submission" date="2020-08" db="EMBL/GenBank/DDBJ databases">
        <title>Bridging the membrane lipid divide: bacteria of the FCB group superphylum have the potential to synthesize archaeal ether lipids.</title>
        <authorList>
            <person name="Villanueva L."/>
            <person name="Von Meijenfeldt F.A.B."/>
            <person name="Westbye A.B."/>
            <person name="Yadav S."/>
            <person name="Hopmans E.C."/>
            <person name="Dutilh B.E."/>
            <person name="Sinninghe Damste J.S."/>
        </authorList>
    </citation>
    <scope>NUCLEOTIDE SEQUENCE [LARGE SCALE GENOMIC DNA]</scope>
    <source>
        <strain evidence="16">NIOZ-UU17</strain>
    </source>
</reference>
<dbReference type="AlphaFoldDB" id="A0A8J6NWR0"/>
<dbReference type="EMBL" id="JACNIG010000124">
    <property type="protein sequence ID" value="MBC8431244.1"/>
    <property type="molecule type" value="Genomic_DNA"/>
</dbReference>
<dbReference type="Proteomes" id="UP000605201">
    <property type="component" value="Unassembled WGS sequence"/>
</dbReference>
<keyword evidence="3 11" id="KW-0285">Flavoprotein</keyword>
<dbReference type="SUPFAM" id="SSF63380">
    <property type="entry name" value="Riboflavin synthase domain-like"/>
    <property type="match status" value="1"/>
</dbReference>
<evidence type="ECO:0000256" key="14">
    <source>
        <dbReference type="SAM" id="Phobius"/>
    </source>
</evidence>
<dbReference type="SUPFAM" id="SSF52343">
    <property type="entry name" value="Ferredoxin reductase-like, C-terminal NADP-linked domain"/>
    <property type="match status" value="1"/>
</dbReference>
<evidence type="ECO:0000256" key="11">
    <source>
        <dbReference type="HAMAP-Rule" id="MF_01211"/>
    </source>
</evidence>
<evidence type="ECO:0000256" key="2">
    <source>
        <dbReference type="ARBA" id="ARBA00022448"/>
    </source>
</evidence>
<dbReference type="InterPro" id="IPR050353">
    <property type="entry name" value="PyrK_electron_transfer"/>
</dbReference>
<name>A0A8J6NWR0_9BACT</name>
<dbReference type="InterPro" id="IPR017927">
    <property type="entry name" value="FAD-bd_FR_type"/>
</dbReference>
<dbReference type="PROSITE" id="PS51384">
    <property type="entry name" value="FAD_FR"/>
    <property type="match status" value="1"/>
</dbReference>
<evidence type="ECO:0000256" key="12">
    <source>
        <dbReference type="PIRSR" id="PIRSR006816-1"/>
    </source>
</evidence>
<evidence type="ECO:0000256" key="10">
    <source>
        <dbReference type="ARBA" id="ARBA00023014"/>
    </source>
</evidence>
<dbReference type="Gene3D" id="3.40.50.80">
    <property type="entry name" value="Nucleotide-binding domain of ferredoxin-NADP reductase (FNR) module"/>
    <property type="match status" value="1"/>
</dbReference>
<comment type="subunit">
    <text evidence="11">Heterotetramer of 2 PyrK and 2 PyrD type B subunits.</text>
</comment>
<comment type="caution">
    <text evidence="11">Lacks conserved residue(s) required for the propagation of feature annotation.</text>
</comment>